<name>A0ABQ4RU15_9HYPH</name>
<comment type="caution">
    <text evidence="1">The sequence shown here is derived from an EMBL/GenBank/DDBJ whole genome shotgun (WGS) entry which is preliminary data.</text>
</comment>
<gene>
    <name evidence="1" type="ORF">OCOJLMKI_0274</name>
</gene>
<reference evidence="1" key="2">
    <citation type="submission" date="2021-08" db="EMBL/GenBank/DDBJ databases">
        <authorList>
            <person name="Tani A."/>
            <person name="Ola A."/>
            <person name="Ogura Y."/>
            <person name="Katsura K."/>
            <person name="Hayashi T."/>
        </authorList>
    </citation>
    <scope>NUCLEOTIDE SEQUENCE</scope>
    <source>
        <strain evidence="1">DSM 19015</strain>
    </source>
</reference>
<evidence type="ECO:0000313" key="2">
    <source>
        <dbReference type="Proteomes" id="UP001055125"/>
    </source>
</evidence>
<accession>A0ABQ4RU15</accession>
<sequence>MLRPYVEMVHNKRAKHPDNTVWLMMEAKWNSLVDYCQETLASTPYMNRYNRRGMSEIRKLGINVEPKKVIDTVLACYLMYDLEGRRFRTDQSFRFQLVRRVRGLTTTNAKSWPTGEGGKRKLVYDELPPKANIVMSTLIIGKLGSTGVTFSRIVKEDEEKERKEKLAYFDALESLR</sequence>
<dbReference type="EMBL" id="BPQP01000004">
    <property type="protein sequence ID" value="GJD93087.1"/>
    <property type="molecule type" value="Genomic_DNA"/>
</dbReference>
<keyword evidence="2" id="KW-1185">Reference proteome</keyword>
<protein>
    <submittedName>
        <fullName evidence="1">Uncharacterized protein</fullName>
    </submittedName>
</protein>
<proteinExistence type="predicted"/>
<reference evidence="1" key="1">
    <citation type="journal article" date="2021" name="Front. Microbiol.">
        <title>Comprehensive Comparative Genomics and Phenotyping of Methylobacterium Species.</title>
        <authorList>
            <person name="Alessa O."/>
            <person name="Ogura Y."/>
            <person name="Fujitani Y."/>
            <person name="Takami H."/>
            <person name="Hayashi T."/>
            <person name="Sahin N."/>
            <person name="Tani A."/>
        </authorList>
    </citation>
    <scope>NUCLEOTIDE SEQUENCE</scope>
    <source>
        <strain evidence="1">DSM 19015</strain>
    </source>
</reference>
<dbReference type="RefSeq" id="WP_238242295.1">
    <property type="nucleotide sequence ID" value="NZ_BPQP01000004.1"/>
</dbReference>
<organism evidence="1 2">
    <name type="scientific">Methylobacterium iners</name>
    <dbReference type="NCBI Taxonomy" id="418707"/>
    <lineage>
        <taxon>Bacteria</taxon>
        <taxon>Pseudomonadati</taxon>
        <taxon>Pseudomonadota</taxon>
        <taxon>Alphaproteobacteria</taxon>
        <taxon>Hyphomicrobiales</taxon>
        <taxon>Methylobacteriaceae</taxon>
        <taxon>Methylobacterium</taxon>
    </lineage>
</organism>
<evidence type="ECO:0000313" key="1">
    <source>
        <dbReference type="EMBL" id="GJD93087.1"/>
    </source>
</evidence>
<dbReference type="Proteomes" id="UP001055125">
    <property type="component" value="Unassembled WGS sequence"/>
</dbReference>